<dbReference type="EMBL" id="JAXCGZ010015687">
    <property type="protein sequence ID" value="KAK7069917.1"/>
    <property type="molecule type" value="Genomic_DNA"/>
</dbReference>
<keyword evidence="2" id="KW-1185">Reference proteome</keyword>
<dbReference type="InterPro" id="IPR038602">
    <property type="entry name" value="Mite_allergen_7_sf"/>
</dbReference>
<gene>
    <name evidence="1" type="ORF">SK128_000342</name>
</gene>
<protein>
    <submittedName>
        <fullName evidence="1">Uncharacterized protein</fullName>
    </submittedName>
</protein>
<feature type="non-terminal residue" evidence="1">
    <location>
        <position position="1"/>
    </location>
</feature>
<sequence length="159" mass="17710">VIKLDNVGNGFVQDCYLTGLDTGISRLGNATLEIPKTKSIFNFAFATNRIDVTCSWKTVIGFLVFIGNIGAHTDSVHVRARMALEIFPGAHPVLEDFQVTNMNPIKTDVSGTGVFDVLSEMILDMTASKYRDTIIREIENNVSRIIKNELKRFKLPSLF</sequence>
<evidence type="ECO:0000313" key="2">
    <source>
        <dbReference type="Proteomes" id="UP001381693"/>
    </source>
</evidence>
<name>A0AAN8WRV9_HALRR</name>
<dbReference type="InterPro" id="IPR020234">
    <property type="entry name" value="Mite_allergen_group-7"/>
</dbReference>
<evidence type="ECO:0000313" key="1">
    <source>
        <dbReference type="EMBL" id="KAK7069917.1"/>
    </source>
</evidence>
<reference evidence="1 2" key="1">
    <citation type="submission" date="2023-11" db="EMBL/GenBank/DDBJ databases">
        <title>Halocaridina rubra genome assembly.</title>
        <authorList>
            <person name="Smith C."/>
        </authorList>
    </citation>
    <scope>NUCLEOTIDE SEQUENCE [LARGE SCALE GENOMIC DNA]</scope>
    <source>
        <strain evidence="1">EP-1</strain>
        <tissue evidence="1">Whole</tissue>
    </source>
</reference>
<dbReference type="AlphaFoldDB" id="A0AAN8WRV9"/>
<dbReference type="Proteomes" id="UP001381693">
    <property type="component" value="Unassembled WGS sequence"/>
</dbReference>
<dbReference type="Gene3D" id="3.15.10.50">
    <property type="match status" value="1"/>
</dbReference>
<dbReference type="Pfam" id="PF16984">
    <property type="entry name" value="Grp7_allergen"/>
    <property type="match status" value="1"/>
</dbReference>
<comment type="caution">
    <text evidence="1">The sequence shown here is derived from an EMBL/GenBank/DDBJ whole genome shotgun (WGS) entry which is preliminary data.</text>
</comment>
<organism evidence="1 2">
    <name type="scientific">Halocaridina rubra</name>
    <name type="common">Hawaiian red shrimp</name>
    <dbReference type="NCBI Taxonomy" id="373956"/>
    <lineage>
        <taxon>Eukaryota</taxon>
        <taxon>Metazoa</taxon>
        <taxon>Ecdysozoa</taxon>
        <taxon>Arthropoda</taxon>
        <taxon>Crustacea</taxon>
        <taxon>Multicrustacea</taxon>
        <taxon>Malacostraca</taxon>
        <taxon>Eumalacostraca</taxon>
        <taxon>Eucarida</taxon>
        <taxon>Decapoda</taxon>
        <taxon>Pleocyemata</taxon>
        <taxon>Caridea</taxon>
        <taxon>Atyoidea</taxon>
        <taxon>Atyidae</taxon>
        <taxon>Halocaridina</taxon>
    </lineage>
</organism>
<accession>A0AAN8WRV9</accession>
<proteinExistence type="predicted"/>